<dbReference type="PROSITE" id="PS50850">
    <property type="entry name" value="MFS"/>
    <property type="match status" value="1"/>
</dbReference>
<evidence type="ECO:0000313" key="6">
    <source>
        <dbReference type="EMBL" id="CNF30601.1"/>
    </source>
</evidence>
<dbReference type="EMBL" id="CPZJ01000003">
    <property type="protein sequence ID" value="CNF30601.1"/>
    <property type="molecule type" value="Genomic_DNA"/>
</dbReference>
<feature type="transmembrane region" description="Helical" evidence="4">
    <location>
        <begin position="340"/>
        <end position="363"/>
    </location>
</feature>
<dbReference type="eggNOG" id="COG2814">
    <property type="taxonomic scope" value="Bacteria"/>
</dbReference>
<dbReference type="PANTHER" id="PTHR23546:SF1">
    <property type="entry name" value="MEMBRANE PROTEIN"/>
    <property type="match status" value="1"/>
</dbReference>
<evidence type="ECO:0000256" key="2">
    <source>
        <dbReference type="ARBA" id="ARBA00022989"/>
    </source>
</evidence>
<protein>
    <submittedName>
        <fullName evidence="7">MFS transporter</fullName>
    </submittedName>
    <submittedName>
        <fullName evidence="6">Putative multidrug resistance protein</fullName>
    </submittedName>
</protein>
<keyword evidence="3 4" id="KW-0472">Membrane</keyword>
<dbReference type="AlphaFoldDB" id="A0A0T9LW79"/>
<feature type="transmembrane region" description="Helical" evidence="4">
    <location>
        <begin position="46"/>
        <end position="66"/>
    </location>
</feature>
<accession>A0A0T9LW79</accession>
<evidence type="ECO:0000313" key="7">
    <source>
        <dbReference type="EMBL" id="QGR70864.1"/>
    </source>
</evidence>
<dbReference type="OrthoDB" id="3237211at2"/>
<dbReference type="Gene3D" id="1.20.1250.20">
    <property type="entry name" value="MFS general substrate transporter like domains"/>
    <property type="match status" value="1"/>
</dbReference>
<sequence length="407" mass="44948">MKGFPSRVTNLLIASLVLTIGRAITLPFITIYLAEHFQLAPDKVGLVLGASLTLGIFTSLYGGYLVDKFNKKRLILLAISLFSATFFTLPWIEHPAWIILILALLHSAYSVYSIALKACFADWLPVNERIKAFSANYTLVNVGWAVGPAMGVLVVGFGSQLPFIISGVLALLVAVALKFKISSTDMSVTERSASESVPDLRQTFTILRCDKRLIYFTLGSMLSAIVFGQFSGYLSQYLITVSDAKFAYQVIGAVMTVNATIVITLQYLLSRRMNQQNLMRWLMFGTLFFIVGLLGFMAAQDSIPLWMLAMAIFSLGEIIVIPVEYLFIDFIAPANLKGSYYGVQNLGQLGGAINPILCGFLLAWAAPQMMFYMLIIAAILGLAFFYRGYRLAKTQAENPHQVSEHTQ</sequence>
<feature type="domain" description="Major facilitator superfamily (MFS) profile" evidence="5">
    <location>
        <begin position="7"/>
        <end position="393"/>
    </location>
</feature>
<feature type="transmembrane region" description="Helical" evidence="4">
    <location>
        <begin position="98"/>
        <end position="116"/>
    </location>
</feature>
<feature type="transmembrane region" description="Helical" evidence="4">
    <location>
        <begin position="73"/>
        <end position="92"/>
    </location>
</feature>
<keyword evidence="2 4" id="KW-1133">Transmembrane helix</keyword>
<dbReference type="CDD" id="cd17329">
    <property type="entry name" value="MFS_MdtH_MDR_like"/>
    <property type="match status" value="1"/>
</dbReference>
<dbReference type="RefSeq" id="WP_005187675.1">
    <property type="nucleotide sequence ID" value="NZ_CABHXO010000099.1"/>
</dbReference>
<evidence type="ECO:0000256" key="1">
    <source>
        <dbReference type="ARBA" id="ARBA00022692"/>
    </source>
</evidence>
<dbReference type="InterPro" id="IPR011701">
    <property type="entry name" value="MFS"/>
</dbReference>
<dbReference type="GO" id="GO:0022857">
    <property type="term" value="F:transmembrane transporter activity"/>
    <property type="evidence" value="ECO:0007669"/>
    <property type="project" value="InterPro"/>
</dbReference>
<evidence type="ECO:0000313" key="9">
    <source>
        <dbReference type="Proteomes" id="UP000424966"/>
    </source>
</evidence>
<dbReference type="Proteomes" id="UP000038750">
    <property type="component" value="Unassembled WGS sequence"/>
</dbReference>
<feature type="transmembrane region" description="Helical" evidence="4">
    <location>
        <begin position="246"/>
        <end position="269"/>
    </location>
</feature>
<organism evidence="6 8">
    <name type="scientific">Yersinia intermedia</name>
    <dbReference type="NCBI Taxonomy" id="631"/>
    <lineage>
        <taxon>Bacteria</taxon>
        <taxon>Pseudomonadati</taxon>
        <taxon>Pseudomonadota</taxon>
        <taxon>Gammaproteobacteria</taxon>
        <taxon>Enterobacterales</taxon>
        <taxon>Yersiniaceae</taxon>
        <taxon>Yersinia</taxon>
    </lineage>
</organism>
<feature type="transmembrane region" description="Helical" evidence="4">
    <location>
        <begin position="163"/>
        <end position="181"/>
    </location>
</feature>
<keyword evidence="9" id="KW-1185">Reference proteome</keyword>
<dbReference type="Proteomes" id="UP000424966">
    <property type="component" value="Chromosome"/>
</dbReference>
<dbReference type="EMBL" id="CP046294">
    <property type="protein sequence ID" value="QGR70864.1"/>
    <property type="molecule type" value="Genomic_DNA"/>
</dbReference>
<feature type="transmembrane region" description="Helical" evidence="4">
    <location>
        <begin position="12"/>
        <end position="34"/>
    </location>
</feature>
<reference evidence="7 9" key="2">
    <citation type="submission" date="2019-11" db="EMBL/GenBank/DDBJ databases">
        <title>FDA dAtabase for Regulatory Grade micrObial Sequences (FDA-ARGOS): Supporting development and validation of Infectious Disease Dx tests.</title>
        <authorList>
            <person name="Patel R."/>
            <person name="Rucinski S."/>
            <person name="Tallon L."/>
            <person name="Sadzewicz L."/>
            <person name="Vavikolanu K."/>
            <person name="Mehta A."/>
            <person name="Aluvathingal J."/>
            <person name="Nadendla S."/>
            <person name="Nandy P."/>
            <person name="Geyer C."/>
            <person name="Yan Y."/>
            <person name="Sichtig H."/>
        </authorList>
    </citation>
    <scope>NUCLEOTIDE SEQUENCE [LARGE SCALE GENOMIC DNA]</scope>
    <source>
        <strain evidence="7 9">FDAARGOS_729</strain>
    </source>
</reference>
<dbReference type="SUPFAM" id="SSF103473">
    <property type="entry name" value="MFS general substrate transporter"/>
    <property type="match status" value="1"/>
</dbReference>
<keyword evidence="1 4" id="KW-0812">Transmembrane</keyword>
<reference evidence="6 8" key="1">
    <citation type="submission" date="2015-03" db="EMBL/GenBank/DDBJ databases">
        <authorList>
            <person name="Murphy D."/>
        </authorList>
    </citation>
    <scope>NUCLEOTIDE SEQUENCE [LARGE SCALE GENOMIC DNA]</scope>
    <source>
        <strain evidence="6 8">BR165/97</strain>
    </source>
</reference>
<proteinExistence type="predicted"/>
<feature type="transmembrane region" description="Helical" evidence="4">
    <location>
        <begin position="305"/>
        <end position="328"/>
    </location>
</feature>
<feature type="transmembrane region" description="Helical" evidence="4">
    <location>
        <begin position="281"/>
        <end position="299"/>
    </location>
</feature>
<dbReference type="PANTHER" id="PTHR23546">
    <property type="entry name" value="TRANSPORT PROTEIN"/>
    <property type="match status" value="1"/>
</dbReference>
<dbReference type="KEGG" id="yin:CH53_3296"/>
<dbReference type="InterPro" id="IPR020846">
    <property type="entry name" value="MFS_dom"/>
</dbReference>
<evidence type="ECO:0000259" key="5">
    <source>
        <dbReference type="PROSITE" id="PS50850"/>
    </source>
</evidence>
<dbReference type="GeneID" id="58046817"/>
<evidence type="ECO:0000256" key="3">
    <source>
        <dbReference type="ARBA" id="ARBA00023136"/>
    </source>
</evidence>
<evidence type="ECO:0000256" key="4">
    <source>
        <dbReference type="SAM" id="Phobius"/>
    </source>
</evidence>
<feature type="transmembrane region" description="Helical" evidence="4">
    <location>
        <begin position="369"/>
        <end position="386"/>
    </location>
</feature>
<feature type="transmembrane region" description="Helical" evidence="4">
    <location>
        <begin position="137"/>
        <end position="157"/>
    </location>
</feature>
<dbReference type="Pfam" id="PF07690">
    <property type="entry name" value="MFS_1"/>
    <property type="match status" value="1"/>
</dbReference>
<gene>
    <name evidence="6" type="primary">mdtH_2</name>
    <name evidence="6" type="ORF">ERS008530_00872</name>
    <name evidence="7" type="ORF">FOC37_11100</name>
</gene>
<dbReference type="InterPro" id="IPR036259">
    <property type="entry name" value="MFS_trans_sf"/>
</dbReference>
<dbReference type="STRING" id="631.CH53_3296"/>
<name>A0A0T9LW79_YERIN</name>
<evidence type="ECO:0000313" key="8">
    <source>
        <dbReference type="Proteomes" id="UP000038750"/>
    </source>
</evidence>
<feature type="transmembrane region" description="Helical" evidence="4">
    <location>
        <begin position="213"/>
        <end position="234"/>
    </location>
</feature>